<sequence>MQASIQPIFTWSKERIFAGGAQSIALLVEWKGVTAIEESQKRSRKVVAREIELRIWFEPHVKFTQSYGCNVEAGEGRSLLLKLGKLQSGQRNYVVLEFALAAMPAGRYEALWLQWQYKQRQGERIRELPVQKLGLEYTHHTSVLEDSNSFYVEKHMELLKTKKVLEDAVELRKKGQLLPAHEHLRRHADKLLLLAVRSGDHLLLKEAEILYRQSEFVLHRDDIAVGQISYRMGLM</sequence>
<proteinExistence type="predicted"/>
<dbReference type="RefSeq" id="WP_154116223.1">
    <property type="nucleotide sequence ID" value="NZ_WJXB01000001.1"/>
</dbReference>
<dbReference type="Proteomes" id="UP000463051">
    <property type="component" value="Unassembled WGS sequence"/>
</dbReference>
<evidence type="ECO:0000313" key="1">
    <source>
        <dbReference type="EMBL" id="MRN51564.1"/>
    </source>
</evidence>
<comment type="caution">
    <text evidence="1">The sequence shown here is derived from an EMBL/GenBank/DDBJ whole genome shotgun (WGS) entry which is preliminary data.</text>
</comment>
<keyword evidence="2" id="KW-1185">Reference proteome</keyword>
<dbReference type="EMBL" id="WJXB01000001">
    <property type="protein sequence ID" value="MRN51564.1"/>
    <property type="molecule type" value="Genomic_DNA"/>
</dbReference>
<organism evidence="1 2">
    <name type="scientific">Paenibacillus monticola</name>
    <dbReference type="NCBI Taxonomy" id="2666075"/>
    <lineage>
        <taxon>Bacteria</taxon>
        <taxon>Bacillati</taxon>
        <taxon>Bacillota</taxon>
        <taxon>Bacilli</taxon>
        <taxon>Bacillales</taxon>
        <taxon>Paenibacillaceae</taxon>
        <taxon>Paenibacillus</taxon>
    </lineage>
</organism>
<gene>
    <name evidence="1" type="ORF">GJB61_00890</name>
</gene>
<name>A0A7X2KZT3_9BACL</name>
<reference evidence="1 2" key="1">
    <citation type="submission" date="2019-11" db="EMBL/GenBank/DDBJ databases">
        <title>Paenibacillus monticola sp. nov., a novel PGPR strain isolated from mountain sample in China.</title>
        <authorList>
            <person name="Zhao Q."/>
            <person name="Li H.-P."/>
            <person name="Zhang J.-L."/>
        </authorList>
    </citation>
    <scope>NUCLEOTIDE SEQUENCE [LARGE SCALE GENOMIC DNA]</scope>
    <source>
        <strain evidence="1 2">LC-T2</strain>
    </source>
</reference>
<evidence type="ECO:0000313" key="2">
    <source>
        <dbReference type="Proteomes" id="UP000463051"/>
    </source>
</evidence>
<accession>A0A7X2KZT3</accession>
<dbReference type="AlphaFoldDB" id="A0A7X2KZT3"/>
<protein>
    <submittedName>
        <fullName evidence="1">Uncharacterized protein</fullName>
    </submittedName>
</protein>